<name>A0A1I5Y0L6_9FIRM</name>
<sequence length="29" mass="3288">MANERYKNTALTGGMTRIMIKVIKDGYVL</sequence>
<dbReference type="AlphaFoldDB" id="A0A1I5Y0L6"/>
<gene>
    <name evidence="1" type="ORF">SAMN04487928_13927</name>
</gene>
<proteinExistence type="predicted"/>
<evidence type="ECO:0000313" key="1">
    <source>
        <dbReference type="EMBL" id="SFQ37733.1"/>
    </source>
</evidence>
<dbReference type="Proteomes" id="UP000182624">
    <property type="component" value="Unassembled WGS sequence"/>
</dbReference>
<evidence type="ECO:0000313" key="2">
    <source>
        <dbReference type="Proteomes" id="UP000182624"/>
    </source>
</evidence>
<reference evidence="2" key="1">
    <citation type="submission" date="2016-10" db="EMBL/GenBank/DDBJ databases">
        <authorList>
            <person name="Varghese N."/>
            <person name="Submissions S."/>
        </authorList>
    </citation>
    <scope>NUCLEOTIDE SEQUENCE [LARGE SCALE GENOMIC DNA]</scope>
    <source>
        <strain evidence="2">P18</strain>
    </source>
</reference>
<organism evidence="1 2">
    <name type="scientific">Butyrivibrio proteoclasticus</name>
    <dbReference type="NCBI Taxonomy" id="43305"/>
    <lineage>
        <taxon>Bacteria</taxon>
        <taxon>Bacillati</taxon>
        <taxon>Bacillota</taxon>
        <taxon>Clostridia</taxon>
        <taxon>Lachnospirales</taxon>
        <taxon>Lachnospiraceae</taxon>
        <taxon>Butyrivibrio</taxon>
    </lineage>
</organism>
<accession>A0A1I5Y0L6</accession>
<protein>
    <submittedName>
        <fullName evidence="1">Uncharacterized protein</fullName>
    </submittedName>
</protein>
<dbReference type="EMBL" id="FOXO01000039">
    <property type="protein sequence ID" value="SFQ37733.1"/>
    <property type="molecule type" value="Genomic_DNA"/>
</dbReference>
<keyword evidence="2" id="KW-1185">Reference proteome</keyword>